<protein>
    <submittedName>
        <fullName evidence="2">Uncharacterized protein</fullName>
    </submittedName>
</protein>
<sequence>MSAITPPSFVDDAASLFKRLPSRPTPDNIAQWITHCESDASSVYTGSFFDDGVNMLSRSGGETRGFAAVNAWGDEEAKEEEKGRRGLGRDRKGWSEDVKRAVGGDVQRSLNRIGELRGVRVKKANREGRGGEKGEKAGEKEEKVTVPMPVQWGTFVIKSDDGRVIVVDEDGEFDSGPLRADTGKQRQQPWVRAESTLSPPSDKGKGTESLYKGCAERGDRTKKDGGKSTASSPRKALTPVLEFEYEDGYSFPGNAGGRPSHTATPALSPAVSVSDGYGYIVPESLAKTIREGYRHVKPGSFGFKHVVSEMQVESRVASCIHTLPGSWPSPEPSPVMSWEKKESEVSWSRGDIGDAWEKNSSVRSCKSEKTKKDRGSVSVKSHATHSVATMEDARSSSPEGNDKNAGRGWGGSVKNSQISKKGTRHSSDGSNNSNSSGWASPSKLPHPFTWAATRSDSEDRWSGRRKAADNPAWTGIEPLLSQQDALCPSSAPSDEPARPPSEATWNGFERPKTLSDVSMADSSSIRGSLRSEGRASSRHASPAHGKRKCAAERHLTASSGGRGRWKKEIRVENCHGWEHGSSGTSTARRAHGLNEENATYLSENWGGTPVGGAQL</sequence>
<evidence type="ECO:0000313" key="3">
    <source>
        <dbReference type="Proteomes" id="UP000016935"/>
    </source>
</evidence>
<feature type="compositionally biased region" description="Basic and acidic residues" evidence="1">
    <location>
        <begin position="365"/>
        <end position="375"/>
    </location>
</feature>
<keyword evidence="3" id="KW-1185">Reference proteome</keyword>
<dbReference type="RefSeq" id="XP_008028021.1">
    <property type="nucleotide sequence ID" value="XM_008029830.1"/>
</dbReference>
<feature type="compositionally biased region" description="Basic and acidic residues" evidence="1">
    <location>
        <begin position="214"/>
        <end position="226"/>
    </location>
</feature>
<reference evidence="2 3" key="2">
    <citation type="journal article" date="2013" name="PLoS Genet.">
        <title>Comparative genome structure, secondary metabolite, and effector coding capacity across Cochliobolus pathogens.</title>
        <authorList>
            <person name="Condon B.J."/>
            <person name="Leng Y."/>
            <person name="Wu D."/>
            <person name="Bushley K.E."/>
            <person name="Ohm R.A."/>
            <person name="Otillar R."/>
            <person name="Martin J."/>
            <person name="Schackwitz W."/>
            <person name="Grimwood J."/>
            <person name="MohdZainudin N."/>
            <person name="Xue C."/>
            <person name="Wang R."/>
            <person name="Manning V.A."/>
            <person name="Dhillon B."/>
            <person name="Tu Z.J."/>
            <person name="Steffenson B.J."/>
            <person name="Salamov A."/>
            <person name="Sun H."/>
            <person name="Lowry S."/>
            <person name="LaButti K."/>
            <person name="Han J."/>
            <person name="Copeland A."/>
            <person name="Lindquist E."/>
            <person name="Barry K."/>
            <person name="Schmutz J."/>
            <person name="Baker S.E."/>
            <person name="Ciuffetti L.M."/>
            <person name="Grigoriev I.V."/>
            <person name="Zhong S."/>
            <person name="Turgeon B.G."/>
        </authorList>
    </citation>
    <scope>NUCLEOTIDE SEQUENCE [LARGE SCALE GENOMIC DNA]</scope>
    <source>
        <strain evidence="3">28A</strain>
    </source>
</reference>
<feature type="region of interest" description="Disordered" evidence="1">
    <location>
        <begin position="322"/>
        <end position="473"/>
    </location>
</feature>
<proteinExistence type="predicted"/>
<dbReference type="EMBL" id="KB908814">
    <property type="protein sequence ID" value="EOA84147.1"/>
    <property type="molecule type" value="Genomic_DNA"/>
</dbReference>
<dbReference type="Proteomes" id="UP000016935">
    <property type="component" value="Unassembled WGS sequence"/>
</dbReference>
<evidence type="ECO:0000256" key="1">
    <source>
        <dbReference type="SAM" id="MobiDB-lite"/>
    </source>
</evidence>
<dbReference type="HOGENOM" id="CLU_478170_0_0_1"/>
<feature type="region of interest" description="Disordered" evidence="1">
    <location>
        <begin position="121"/>
        <end position="144"/>
    </location>
</feature>
<dbReference type="GeneID" id="19402439"/>
<reference evidence="2 3" key="1">
    <citation type="journal article" date="2012" name="PLoS Pathog.">
        <title>Diverse lifestyles and strategies of plant pathogenesis encoded in the genomes of eighteen Dothideomycetes fungi.</title>
        <authorList>
            <person name="Ohm R.A."/>
            <person name="Feau N."/>
            <person name="Henrissat B."/>
            <person name="Schoch C.L."/>
            <person name="Horwitz B.A."/>
            <person name="Barry K.W."/>
            <person name="Condon B.J."/>
            <person name="Copeland A.C."/>
            <person name="Dhillon B."/>
            <person name="Glaser F."/>
            <person name="Hesse C.N."/>
            <person name="Kosti I."/>
            <person name="LaButti K."/>
            <person name="Lindquist E.A."/>
            <person name="Lucas S."/>
            <person name="Salamov A.A."/>
            <person name="Bradshaw R.E."/>
            <person name="Ciuffetti L."/>
            <person name="Hamelin R.C."/>
            <person name="Kema G.H.J."/>
            <person name="Lawrence C."/>
            <person name="Scott J.A."/>
            <person name="Spatafora J.W."/>
            <person name="Turgeon B.G."/>
            <person name="de Wit P.J.G.M."/>
            <person name="Zhong S."/>
            <person name="Goodwin S.B."/>
            <person name="Grigoriev I.V."/>
        </authorList>
    </citation>
    <scope>NUCLEOTIDE SEQUENCE [LARGE SCALE GENOMIC DNA]</scope>
    <source>
        <strain evidence="3">28A</strain>
    </source>
</reference>
<feature type="compositionally biased region" description="Basic and acidic residues" evidence="1">
    <location>
        <begin position="455"/>
        <end position="468"/>
    </location>
</feature>
<evidence type="ECO:0000313" key="2">
    <source>
        <dbReference type="EMBL" id="EOA84147.1"/>
    </source>
</evidence>
<name>R0K7B3_EXST2</name>
<gene>
    <name evidence="2" type="ORF">SETTUDRAFT_21507</name>
</gene>
<feature type="region of interest" description="Disordered" evidence="1">
    <location>
        <begin position="485"/>
        <end position="563"/>
    </location>
</feature>
<feature type="region of interest" description="Disordered" evidence="1">
    <location>
        <begin position="75"/>
        <end position="98"/>
    </location>
</feature>
<feature type="compositionally biased region" description="Low complexity" evidence="1">
    <location>
        <begin position="428"/>
        <end position="442"/>
    </location>
</feature>
<dbReference type="eggNOG" id="ENOG502R1B8">
    <property type="taxonomic scope" value="Eukaryota"/>
</dbReference>
<accession>R0K7B3</accession>
<feature type="compositionally biased region" description="Polar residues" evidence="1">
    <location>
        <begin position="378"/>
        <end position="387"/>
    </location>
</feature>
<feature type="compositionally biased region" description="Basic and acidic residues" evidence="1">
    <location>
        <begin position="79"/>
        <end position="98"/>
    </location>
</feature>
<feature type="region of interest" description="Disordered" evidence="1">
    <location>
        <begin position="170"/>
        <end position="237"/>
    </location>
</feature>
<dbReference type="AlphaFoldDB" id="R0K7B3"/>
<dbReference type="OrthoDB" id="3801238at2759"/>
<organism evidence="2 3">
    <name type="scientific">Exserohilum turcicum (strain 28A)</name>
    <name type="common">Northern leaf blight fungus</name>
    <name type="synonym">Setosphaeria turcica</name>
    <dbReference type="NCBI Taxonomy" id="671987"/>
    <lineage>
        <taxon>Eukaryota</taxon>
        <taxon>Fungi</taxon>
        <taxon>Dikarya</taxon>
        <taxon>Ascomycota</taxon>
        <taxon>Pezizomycotina</taxon>
        <taxon>Dothideomycetes</taxon>
        <taxon>Pleosporomycetidae</taxon>
        <taxon>Pleosporales</taxon>
        <taxon>Pleosporineae</taxon>
        <taxon>Pleosporaceae</taxon>
        <taxon>Exserohilum</taxon>
    </lineage>
</organism>